<organism evidence="1 2">
    <name type="scientific">Sulfitobacter geojensis</name>
    <dbReference type="NCBI Taxonomy" id="1342299"/>
    <lineage>
        <taxon>Bacteria</taxon>
        <taxon>Pseudomonadati</taxon>
        <taxon>Pseudomonadota</taxon>
        <taxon>Alphaproteobacteria</taxon>
        <taxon>Rhodobacterales</taxon>
        <taxon>Roseobacteraceae</taxon>
        <taxon>Sulfitobacter</taxon>
    </lineage>
</organism>
<sequence>MLVALLASPLAAQAQGPLSVIDWLGTQAPPEQARPAAKPEIDEPAVAKNALAPSVAVQPLTLGGAREIGLVPTRITGLPANLWSGSDIAKLQSKIANLPDLNLPAAQALLYTVLLSEAQAPGNNPTAGDTLALARAQKLMQRGALDPALSLIEQAGVTTSPAHFDLWMQISLLTGTEDRACDRLSAAPHLTQNYGTRIFCDARARRWDNAALTLGTAKALKLLPDDQLALLERFLDPEGFEDMPPPVLPRQMDPLTFRLFETIGEPVNTANLPRAYAVADLRDVAGWKAQLEAAERLTRAGALPDNRLLGLYSERKAAASGGVWDRVLALQRFETALSSGSVDAVTKTLPTVWRAMHGAGLAVAFSELFAEQLSRVALEGKAARMAREVMLLSPAYEAAAAQGDGTDLAAQIAKGEVKPGRPADIIKGAIYDAFAGAAPRADLLAMVKQGRLGESILEVLSLLHTGTRGNDKALRDALATLRALGLEDTARRAALQTLLLEQ</sequence>
<reference evidence="1 2" key="1">
    <citation type="submission" date="2021-01" db="EMBL/GenBank/DDBJ databases">
        <title>Diatom-associated Roseobacters Show Island Model of Population Structure.</title>
        <authorList>
            <person name="Qu L."/>
            <person name="Feng X."/>
            <person name="Chen Y."/>
            <person name="Li L."/>
            <person name="Wang X."/>
            <person name="Hu Z."/>
            <person name="Wang H."/>
            <person name="Luo H."/>
        </authorList>
    </citation>
    <scope>NUCLEOTIDE SEQUENCE [LARGE SCALE GENOMIC DNA]</scope>
    <source>
        <strain evidence="1 2">TR60-84</strain>
    </source>
</reference>
<proteinExistence type="predicted"/>
<dbReference type="AlphaFoldDB" id="A0AAE3B543"/>
<keyword evidence="2" id="KW-1185">Reference proteome</keyword>
<name>A0AAE3B543_9RHOB</name>
<comment type="caution">
    <text evidence="1">The sequence shown here is derived from an EMBL/GenBank/DDBJ whole genome shotgun (WGS) entry which is preliminary data.</text>
</comment>
<accession>A0AAE3B543</accession>
<dbReference type="EMBL" id="JAFBRM010000001">
    <property type="protein sequence ID" value="MBM1712768.1"/>
    <property type="molecule type" value="Genomic_DNA"/>
</dbReference>
<evidence type="ECO:0000313" key="1">
    <source>
        <dbReference type="EMBL" id="MBM1712768.1"/>
    </source>
</evidence>
<protein>
    <submittedName>
        <fullName evidence="1">Uncharacterized protein</fullName>
    </submittedName>
</protein>
<dbReference type="Proteomes" id="UP000732193">
    <property type="component" value="Unassembled WGS sequence"/>
</dbReference>
<evidence type="ECO:0000313" key="2">
    <source>
        <dbReference type="Proteomes" id="UP000732193"/>
    </source>
</evidence>
<gene>
    <name evidence="1" type="ORF">JQV55_04255</name>
</gene>